<reference evidence="1" key="2">
    <citation type="journal article" date="2023" name="IMA Fungus">
        <title>Comparative genomic study of the Penicillium genus elucidates a diverse pangenome and 15 lateral gene transfer events.</title>
        <authorList>
            <person name="Petersen C."/>
            <person name="Sorensen T."/>
            <person name="Nielsen M.R."/>
            <person name="Sondergaard T.E."/>
            <person name="Sorensen J.L."/>
            <person name="Fitzpatrick D.A."/>
            <person name="Frisvad J.C."/>
            <person name="Nielsen K.L."/>
        </authorList>
    </citation>
    <scope>NUCLEOTIDE SEQUENCE</scope>
    <source>
        <strain evidence="1">IBT 29677</strain>
    </source>
</reference>
<protein>
    <submittedName>
        <fullName evidence="1">Uncharacterized protein</fullName>
    </submittedName>
</protein>
<dbReference type="AlphaFoldDB" id="A0A9W9VTF6"/>
<sequence length="64" mass="7291">MNWALEFFDLIYQKVLRSLSKSRAYLTKLCTGPSLVVLHAKIFGLWNDDYCACGAKETVIHVLV</sequence>
<keyword evidence="2" id="KW-1185">Reference proteome</keyword>
<evidence type="ECO:0000313" key="2">
    <source>
        <dbReference type="Proteomes" id="UP001147747"/>
    </source>
</evidence>
<name>A0A9W9VTF6_9EURO</name>
<dbReference type="OrthoDB" id="4496472at2759"/>
<dbReference type="RefSeq" id="XP_056486672.1">
    <property type="nucleotide sequence ID" value="XM_056636052.1"/>
</dbReference>
<dbReference type="EMBL" id="JAPZBU010000009">
    <property type="protein sequence ID" value="KAJ5388874.1"/>
    <property type="molecule type" value="Genomic_DNA"/>
</dbReference>
<organism evidence="1 2">
    <name type="scientific">Penicillium cosmopolitanum</name>
    <dbReference type="NCBI Taxonomy" id="1131564"/>
    <lineage>
        <taxon>Eukaryota</taxon>
        <taxon>Fungi</taxon>
        <taxon>Dikarya</taxon>
        <taxon>Ascomycota</taxon>
        <taxon>Pezizomycotina</taxon>
        <taxon>Eurotiomycetes</taxon>
        <taxon>Eurotiomycetidae</taxon>
        <taxon>Eurotiales</taxon>
        <taxon>Aspergillaceae</taxon>
        <taxon>Penicillium</taxon>
    </lineage>
</organism>
<gene>
    <name evidence="1" type="ORF">N7509_011415</name>
</gene>
<evidence type="ECO:0000313" key="1">
    <source>
        <dbReference type="EMBL" id="KAJ5388874.1"/>
    </source>
</evidence>
<reference evidence="1" key="1">
    <citation type="submission" date="2022-12" db="EMBL/GenBank/DDBJ databases">
        <authorList>
            <person name="Petersen C."/>
        </authorList>
    </citation>
    <scope>NUCLEOTIDE SEQUENCE</scope>
    <source>
        <strain evidence="1">IBT 29677</strain>
    </source>
</reference>
<dbReference type="GeneID" id="81375032"/>
<dbReference type="Proteomes" id="UP001147747">
    <property type="component" value="Unassembled WGS sequence"/>
</dbReference>
<proteinExistence type="predicted"/>
<comment type="caution">
    <text evidence="1">The sequence shown here is derived from an EMBL/GenBank/DDBJ whole genome shotgun (WGS) entry which is preliminary data.</text>
</comment>
<accession>A0A9W9VTF6</accession>